<dbReference type="SUPFAM" id="SSF56399">
    <property type="entry name" value="ADP-ribosylation"/>
    <property type="match status" value="1"/>
</dbReference>
<keyword evidence="8" id="KW-1015">Disulfide bond</keyword>
<organism evidence="11 12">
    <name type="scientific">Zosterops lateralis melanops</name>
    <dbReference type="NCBI Taxonomy" id="1220523"/>
    <lineage>
        <taxon>Eukaryota</taxon>
        <taxon>Metazoa</taxon>
        <taxon>Chordata</taxon>
        <taxon>Craniata</taxon>
        <taxon>Vertebrata</taxon>
        <taxon>Euteleostomi</taxon>
        <taxon>Archelosauria</taxon>
        <taxon>Archosauria</taxon>
        <taxon>Dinosauria</taxon>
        <taxon>Saurischia</taxon>
        <taxon>Theropoda</taxon>
        <taxon>Coelurosauria</taxon>
        <taxon>Aves</taxon>
        <taxon>Neognathae</taxon>
        <taxon>Neoaves</taxon>
        <taxon>Telluraves</taxon>
        <taxon>Australaves</taxon>
        <taxon>Passeriformes</taxon>
        <taxon>Sylvioidea</taxon>
        <taxon>Zosteropidae</taxon>
        <taxon>Zosterops</taxon>
    </lineage>
</organism>
<reference evidence="11" key="2">
    <citation type="submission" date="2025-09" db="UniProtKB">
        <authorList>
            <consortium name="Ensembl"/>
        </authorList>
    </citation>
    <scope>IDENTIFICATION</scope>
</reference>
<evidence type="ECO:0000256" key="2">
    <source>
        <dbReference type="ARBA" id="ARBA00022676"/>
    </source>
</evidence>
<feature type="chain" id="PRO_5034382437" description="NAD(P)(+)--arginine ADP-ribosyltransferase" evidence="10">
    <location>
        <begin position="20"/>
        <end position="155"/>
    </location>
</feature>
<evidence type="ECO:0000256" key="7">
    <source>
        <dbReference type="ARBA" id="ARBA00023027"/>
    </source>
</evidence>
<sequence>MAPLPHTLALLAMTVATAAIKEVPLDMARDSFDDQYQGCGPEMTAALPAFNHSKFQKNPLFARVWVKAKAEWQSQGSRVSPLSSPDQAIAIMAYTMPDVHRDFNAAVRPYPAPSSFGEKPHYEKPSVHKTALKLYLNKGTEFPQPDSHGGSLLRF</sequence>
<accession>A0A8D2PW97</accession>
<dbReference type="Ensembl" id="ENSZLMT00000019895.1">
    <property type="protein sequence ID" value="ENSZLMP00000019369.1"/>
    <property type="gene ID" value="ENSZLMG00000013367.1"/>
</dbReference>
<evidence type="ECO:0000256" key="10">
    <source>
        <dbReference type="RuleBase" id="RU361228"/>
    </source>
</evidence>
<dbReference type="InterPro" id="IPR050999">
    <property type="entry name" value="ADP-ribosyltransferase_ARG"/>
</dbReference>
<keyword evidence="6 10" id="KW-0521">NADP</keyword>
<keyword evidence="4" id="KW-0548">Nucleotidyltransferase</keyword>
<protein>
    <recommendedName>
        <fullName evidence="10">NAD(P)(+)--arginine ADP-ribosyltransferase</fullName>
        <ecNumber evidence="10">2.4.2.31</ecNumber>
    </recommendedName>
    <alternativeName>
        <fullName evidence="10">Mono(ADP-ribosyl)transferase</fullName>
    </alternativeName>
</protein>
<evidence type="ECO:0000256" key="9">
    <source>
        <dbReference type="ARBA" id="ARBA00047597"/>
    </source>
</evidence>
<feature type="signal peptide" evidence="10">
    <location>
        <begin position="1"/>
        <end position="19"/>
    </location>
</feature>
<comment type="catalytic activity">
    <reaction evidence="9 10">
        <text>L-arginyl-[protein] + NAD(+) = N(omega)-(ADP-D-ribosyl)-L-arginyl-[protein] + nicotinamide + H(+)</text>
        <dbReference type="Rhea" id="RHEA:19149"/>
        <dbReference type="Rhea" id="RHEA-COMP:10532"/>
        <dbReference type="Rhea" id="RHEA-COMP:15087"/>
        <dbReference type="ChEBI" id="CHEBI:15378"/>
        <dbReference type="ChEBI" id="CHEBI:17154"/>
        <dbReference type="ChEBI" id="CHEBI:29965"/>
        <dbReference type="ChEBI" id="CHEBI:57540"/>
        <dbReference type="ChEBI" id="CHEBI:142554"/>
        <dbReference type="EC" id="2.4.2.31"/>
    </reaction>
</comment>
<comment type="similarity">
    <text evidence="1 10">Belongs to the Arg-specific ADP-ribosyltransferase family.</text>
</comment>
<name>A0A8D2PW97_ZOSLA</name>
<evidence type="ECO:0000256" key="3">
    <source>
        <dbReference type="ARBA" id="ARBA00022679"/>
    </source>
</evidence>
<proteinExistence type="inferred from homology"/>
<dbReference type="PRINTS" id="PR00970">
    <property type="entry name" value="RIBTRNSFRASE"/>
</dbReference>
<dbReference type="PANTHER" id="PTHR10339:SF19">
    <property type="entry name" value="GPI-LINKED NAD(P)(+)--ARGININE ADP-RIBOSYLTRANSFERASE 1"/>
    <property type="match status" value="1"/>
</dbReference>
<keyword evidence="7 10" id="KW-0520">NAD</keyword>
<dbReference type="GO" id="GO:0003950">
    <property type="term" value="F:NAD+ poly-ADP-ribosyltransferase activity"/>
    <property type="evidence" value="ECO:0007669"/>
    <property type="project" value="TreeGrafter"/>
</dbReference>
<reference evidence="11" key="1">
    <citation type="submission" date="2025-08" db="UniProtKB">
        <authorList>
            <consortium name="Ensembl"/>
        </authorList>
    </citation>
    <scope>IDENTIFICATION</scope>
</reference>
<keyword evidence="3 10" id="KW-0808">Transferase</keyword>
<evidence type="ECO:0000313" key="11">
    <source>
        <dbReference type="Ensembl" id="ENSZLMP00000019369.1"/>
    </source>
</evidence>
<evidence type="ECO:0000256" key="8">
    <source>
        <dbReference type="ARBA" id="ARBA00023157"/>
    </source>
</evidence>
<dbReference type="PANTHER" id="PTHR10339">
    <property type="entry name" value="ADP-RIBOSYLTRANSFERASE"/>
    <property type="match status" value="1"/>
</dbReference>
<keyword evidence="5 10" id="KW-0732">Signal</keyword>
<evidence type="ECO:0000313" key="12">
    <source>
        <dbReference type="Proteomes" id="UP000694401"/>
    </source>
</evidence>
<dbReference type="EC" id="2.4.2.31" evidence="10"/>
<dbReference type="GO" id="GO:0016779">
    <property type="term" value="F:nucleotidyltransferase activity"/>
    <property type="evidence" value="ECO:0007669"/>
    <property type="project" value="UniProtKB-KW"/>
</dbReference>
<evidence type="ECO:0000256" key="6">
    <source>
        <dbReference type="ARBA" id="ARBA00022857"/>
    </source>
</evidence>
<dbReference type="AlphaFoldDB" id="A0A8D2PW97"/>
<dbReference type="Gene3D" id="3.90.176.10">
    <property type="entry name" value="Toxin ADP-ribosyltransferase, Chain A, domain 1"/>
    <property type="match status" value="1"/>
</dbReference>
<dbReference type="GO" id="GO:0106274">
    <property type="term" value="F:NAD+-protein-arginine ADP-ribosyltransferase activity"/>
    <property type="evidence" value="ECO:0007669"/>
    <property type="project" value="UniProtKB-EC"/>
</dbReference>
<keyword evidence="12" id="KW-1185">Reference proteome</keyword>
<evidence type="ECO:0000256" key="1">
    <source>
        <dbReference type="ARBA" id="ARBA00009558"/>
    </source>
</evidence>
<evidence type="ECO:0000256" key="4">
    <source>
        <dbReference type="ARBA" id="ARBA00022695"/>
    </source>
</evidence>
<evidence type="ECO:0000256" key="5">
    <source>
        <dbReference type="ARBA" id="ARBA00022729"/>
    </source>
</evidence>
<dbReference type="Proteomes" id="UP000694401">
    <property type="component" value="Unassembled WGS sequence"/>
</dbReference>
<keyword evidence="2 10" id="KW-0328">Glycosyltransferase</keyword>
<dbReference type="InterPro" id="IPR000768">
    <property type="entry name" value="ART"/>
</dbReference>
<dbReference type="Pfam" id="PF01129">
    <property type="entry name" value="ART"/>
    <property type="match status" value="1"/>
</dbReference>